<evidence type="ECO:0000313" key="4">
    <source>
        <dbReference type="Proteomes" id="UP001315967"/>
    </source>
</evidence>
<keyword evidence="4" id="KW-1185">Reference proteome</keyword>
<dbReference type="Gene3D" id="3.40.710.10">
    <property type="entry name" value="DD-peptidase/beta-lactamase superfamily"/>
    <property type="match status" value="1"/>
</dbReference>
<dbReference type="SUPFAM" id="SSF56601">
    <property type="entry name" value="beta-lactamase/transpeptidase-like"/>
    <property type="match status" value="1"/>
</dbReference>
<name>A0ABY5P9R4_9LACT</name>
<evidence type="ECO:0000313" key="3">
    <source>
        <dbReference type="EMBL" id="UUX35163.1"/>
    </source>
</evidence>
<evidence type="ECO:0000256" key="1">
    <source>
        <dbReference type="SAM" id="MobiDB-lite"/>
    </source>
</evidence>
<reference evidence="3 4" key="1">
    <citation type="submission" date="2022-08" db="EMBL/GenBank/DDBJ databases">
        <title>Aerococcaceae sp. nov isolated from spoiled eye mask.</title>
        <authorList>
            <person name="Zhou G."/>
            <person name="Xie X.-B."/>
            <person name="Shi Q.-S."/>
            <person name="Wang Y.-S."/>
            <person name="Wen X."/>
            <person name="Peng H."/>
            <person name="Yang X.-J."/>
            <person name="Tao H.-B."/>
            <person name="Huang X.-M."/>
        </authorList>
    </citation>
    <scope>NUCLEOTIDE SEQUENCE [LARGE SCALE GENOMIC DNA]</scope>
    <source>
        <strain evidence="4">DM20194951</strain>
    </source>
</reference>
<gene>
    <name evidence="3" type="ORF">NRE15_05845</name>
</gene>
<dbReference type="EMBL" id="CP102453">
    <property type="protein sequence ID" value="UUX35163.1"/>
    <property type="molecule type" value="Genomic_DNA"/>
</dbReference>
<organism evidence="3 4">
    <name type="scientific">Fundicoccus culcitae</name>
    <dbReference type="NCBI Taxonomy" id="2969821"/>
    <lineage>
        <taxon>Bacteria</taxon>
        <taxon>Bacillati</taxon>
        <taxon>Bacillota</taxon>
        <taxon>Bacilli</taxon>
        <taxon>Lactobacillales</taxon>
        <taxon>Aerococcaceae</taxon>
        <taxon>Fundicoccus</taxon>
    </lineage>
</organism>
<dbReference type="RefSeq" id="WP_313794656.1">
    <property type="nucleotide sequence ID" value="NZ_CP102453.1"/>
</dbReference>
<feature type="domain" description="Beta-lactamase-related" evidence="2">
    <location>
        <begin position="107"/>
        <end position="370"/>
    </location>
</feature>
<proteinExistence type="predicted"/>
<feature type="region of interest" description="Disordered" evidence="1">
    <location>
        <begin position="37"/>
        <end position="56"/>
    </location>
</feature>
<dbReference type="InterPro" id="IPR001466">
    <property type="entry name" value="Beta-lactam-related"/>
</dbReference>
<sequence>MEHLIKKSLMSFFVLTALSPIQIPSIVLANAETTAESSSIESTADTSTTESQTTQEENVEYDFDTLMEVGLQVEGTVITIGQIVDGQASYTVYTAEGAEDFGNAYEYELGSITKTFTGTLIAKAVDEGLISLDEPISTYINFNSEETFPTVLQLLTHTSGYPTLFENDTMAENIEAGANPFMGISKDTLIAEAAENLPDMTQAHPYEYSNFNAALLGLLLEAVYGTNYYDLANTFVADQLQLPNTYLFENELELGNNWIWSPEDAYAPAGAMVSNIEDMLLYLDMQMNPEVNVPARPWIDQSHQSLATVDATTEENNALNIRHDEMAYLWILDTENNIIYHDGSTEGYTSYIGFNPEEQIGVVVLANLPLESGVPGAALGAQLLTDLLNN</sequence>
<dbReference type="Proteomes" id="UP001315967">
    <property type="component" value="Chromosome"/>
</dbReference>
<dbReference type="PANTHER" id="PTHR46825:SF9">
    <property type="entry name" value="BETA-LACTAMASE-RELATED DOMAIN-CONTAINING PROTEIN"/>
    <property type="match status" value="1"/>
</dbReference>
<protein>
    <submittedName>
        <fullName evidence="3">Beta-lactamase family protein</fullName>
    </submittedName>
</protein>
<dbReference type="InterPro" id="IPR050491">
    <property type="entry name" value="AmpC-like"/>
</dbReference>
<dbReference type="InterPro" id="IPR012338">
    <property type="entry name" value="Beta-lactam/transpept-like"/>
</dbReference>
<evidence type="ECO:0000259" key="2">
    <source>
        <dbReference type="Pfam" id="PF00144"/>
    </source>
</evidence>
<accession>A0ABY5P9R4</accession>
<dbReference type="PANTHER" id="PTHR46825">
    <property type="entry name" value="D-ALANYL-D-ALANINE-CARBOXYPEPTIDASE/ENDOPEPTIDASE AMPH"/>
    <property type="match status" value="1"/>
</dbReference>
<dbReference type="Pfam" id="PF00144">
    <property type="entry name" value="Beta-lactamase"/>
    <property type="match status" value="1"/>
</dbReference>